<feature type="binding site" evidence="19">
    <location>
        <position position="99"/>
    </location>
    <ligand>
        <name>substrate</name>
    </ligand>
</feature>
<evidence type="ECO:0000256" key="1">
    <source>
        <dbReference type="ARBA" id="ARBA00001933"/>
    </source>
</evidence>
<comment type="subcellular location">
    <subcellularLocation>
        <location evidence="18">Cytoplasm</location>
    </subcellularLocation>
</comment>
<evidence type="ECO:0000256" key="2">
    <source>
        <dbReference type="ARBA" id="ARBA00002552"/>
    </source>
</evidence>
<dbReference type="PIRSF" id="PIRSF017689">
    <property type="entry name" value="SepSecS"/>
    <property type="match status" value="1"/>
</dbReference>
<feature type="site" description="May act as a substrate filter by repelling compounds with a negatively charged alpha-carboxylate" evidence="20">
    <location>
        <position position="75"/>
    </location>
</feature>
<protein>
    <recommendedName>
        <fullName evidence="6 18">O-phosphoseryl-tRNA(Sec) selenium transferase</fullName>
        <ecNumber evidence="5 18">2.9.1.2</ecNumber>
    </recommendedName>
    <alternativeName>
        <fullName evidence="14 18">Selenocysteine synthase</fullName>
    </alternativeName>
    <alternativeName>
        <fullName evidence="15 18">Selenocysteinyl-tRNA(Sec) synthase</fullName>
    </alternativeName>
    <alternativeName>
        <fullName evidence="16 18">Sep-tRNA:Sec-tRNA synthase</fullName>
    </alternativeName>
</protein>
<keyword evidence="7 18" id="KW-0820">tRNA-binding</keyword>
<keyword evidence="18" id="KW-0963">Cytoplasm</keyword>
<evidence type="ECO:0000256" key="12">
    <source>
        <dbReference type="ARBA" id="ARBA00023266"/>
    </source>
</evidence>
<keyword evidence="11 18" id="KW-0648">Protein biosynthesis</keyword>
<dbReference type="EnsemblMetazoa" id="ENSAATROPT003389">
    <property type="protein sequence ID" value="ENSAATROPP003254"/>
    <property type="gene ID" value="ENSAATROPG002687"/>
</dbReference>
<comment type="function">
    <text evidence="2 18">Converts O-phosphoseryl-tRNA(Sec) to selenocysteinyl-tRNA(Sec) required for selenoprotein biosynthesis.</text>
</comment>
<dbReference type="GO" id="GO:0001717">
    <property type="term" value="P:conversion of seryl-tRNAsec to selenocys-tRNAsec"/>
    <property type="evidence" value="ECO:0007669"/>
    <property type="project" value="UniProtKB-UniRule"/>
</dbReference>
<keyword evidence="12 18" id="KW-0711">Selenium</keyword>
<evidence type="ECO:0000256" key="8">
    <source>
        <dbReference type="ARBA" id="ARBA00022679"/>
    </source>
</evidence>
<dbReference type="GO" id="GO:0000049">
    <property type="term" value="F:tRNA binding"/>
    <property type="evidence" value="ECO:0007669"/>
    <property type="project" value="UniProtKB-UniRule"/>
</dbReference>
<comment type="catalytic activity">
    <reaction evidence="17 18">
        <text>O-phospho-L-seryl-tRNA(Sec) + selenophosphate + H2O = L-selenocysteinyl-tRNA(Sec) + 2 phosphate</text>
        <dbReference type="Rhea" id="RHEA:25041"/>
        <dbReference type="Rhea" id="RHEA-COMP:9743"/>
        <dbReference type="Rhea" id="RHEA-COMP:9947"/>
        <dbReference type="ChEBI" id="CHEBI:15377"/>
        <dbReference type="ChEBI" id="CHEBI:16144"/>
        <dbReference type="ChEBI" id="CHEBI:43474"/>
        <dbReference type="ChEBI" id="CHEBI:78551"/>
        <dbReference type="ChEBI" id="CHEBI:78573"/>
        <dbReference type="EC" id="2.9.1.2"/>
    </reaction>
</comment>
<evidence type="ECO:0000256" key="4">
    <source>
        <dbReference type="ARBA" id="ARBA00007037"/>
    </source>
</evidence>
<dbReference type="PANTHER" id="PTHR12944:SF2">
    <property type="entry name" value="O-PHOSPHOSERYL-TRNA(SEC) SELENIUM TRANSFERASE"/>
    <property type="match status" value="1"/>
</dbReference>
<dbReference type="Gene3D" id="3.40.640.10">
    <property type="entry name" value="Type I PLP-dependent aspartate aminotransferase-like (Major domain)"/>
    <property type="match status" value="1"/>
</dbReference>
<dbReference type="InterPro" id="IPR008829">
    <property type="entry name" value="SepSecS/SepCysS"/>
</dbReference>
<feature type="binding site" evidence="19">
    <location>
        <position position="327"/>
    </location>
    <ligand>
        <name>substrate</name>
    </ligand>
</feature>
<sequence>MNDKTINAIAKSLVPENYLALAQDARQEREKLVRVLLAKKKIPLEGWSEPMVEYLISELAMLDSNNFTSRCGVGEREGRVVCDLVRRRHYNFAHGIGRSGNLTDAQPKAAGSTIMANLTNSLVRDLIRTVGVPTCSDAIVVPMATGMTVMLTLRAIHIRKPKSKFVLWSRVDQQSCFKSILAAGLTPIVIDSLLAPECYRASEAGNGATVQFATDLAAFEAKISEVGAEQICCLVSTTSCFAPRSSDDVIALAKLSTKHDIPHVVNNAYGLQSSFLCHQLDQGSRVGRIDAFIQSTDKNLLVPVGGAIVAGFDSTTVDGVARLYPGRASGSQSLDVLLTLLTLGVRGYQDLTKERKKLRQFLQDGLGDLAQSHGERILSCHNPISIAMTLETFKMESGRLELIGSMLQKRGVSGCRVVTTSDSKTIDGHTFAAWGAHSSMARVPYLTSSAALGITREEIANFLKKLDEVLRKYRIKYVAQ</sequence>
<keyword evidence="9 18" id="KW-0694">RNA-binding</keyword>
<feature type="binding site" evidence="19">
    <location>
        <position position="106"/>
    </location>
    <ligand>
        <name>substrate</name>
    </ligand>
</feature>
<evidence type="ECO:0000256" key="9">
    <source>
        <dbReference type="ARBA" id="ARBA00022884"/>
    </source>
</evidence>
<evidence type="ECO:0000256" key="15">
    <source>
        <dbReference type="ARBA" id="ARBA00032048"/>
    </source>
</evidence>
<evidence type="ECO:0000256" key="19">
    <source>
        <dbReference type="PIRSR" id="PIRSR017689-1"/>
    </source>
</evidence>
<evidence type="ECO:0000256" key="7">
    <source>
        <dbReference type="ARBA" id="ARBA00022555"/>
    </source>
</evidence>
<evidence type="ECO:0000256" key="18">
    <source>
        <dbReference type="PIRNR" id="PIRNR017689"/>
    </source>
</evidence>
<dbReference type="InterPro" id="IPR015421">
    <property type="entry name" value="PyrdxlP-dep_Trfase_major"/>
</dbReference>
<feature type="binding site" evidence="19">
    <location>
        <position position="285"/>
    </location>
    <ligand>
        <name>tRNA</name>
        <dbReference type="ChEBI" id="CHEBI:17843"/>
    </ligand>
</feature>
<evidence type="ECO:0000256" key="5">
    <source>
        <dbReference type="ARBA" id="ARBA00012464"/>
    </source>
</evidence>
<feature type="modified residue" description="N6-(pyridoxal phosphate)lysine" evidence="20">
    <location>
        <position position="298"/>
    </location>
</feature>
<evidence type="ECO:0000256" key="3">
    <source>
        <dbReference type="ARBA" id="ARBA00004822"/>
    </source>
</evidence>
<dbReference type="Pfam" id="PF05889">
    <property type="entry name" value="SepSecS"/>
    <property type="match status" value="1"/>
</dbReference>
<accession>A0AAG5CXJ8</accession>
<dbReference type="Proteomes" id="UP000075880">
    <property type="component" value="Unassembled WGS sequence"/>
</dbReference>
<evidence type="ECO:0000256" key="17">
    <source>
        <dbReference type="ARBA" id="ARBA00048808"/>
    </source>
</evidence>
<dbReference type="GO" id="GO:0001514">
    <property type="term" value="P:selenocysteine incorporation"/>
    <property type="evidence" value="ECO:0007669"/>
    <property type="project" value="TreeGrafter"/>
</dbReference>
<feature type="binding site" evidence="19">
    <location>
        <position position="98"/>
    </location>
    <ligand>
        <name>substrate</name>
    </ligand>
</feature>
<dbReference type="AlphaFoldDB" id="A0AAG5CXJ8"/>
<evidence type="ECO:0000256" key="11">
    <source>
        <dbReference type="ARBA" id="ARBA00022917"/>
    </source>
</evidence>
<dbReference type="EC" id="2.9.1.2" evidence="5 18"/>
<keyword evidence="10 18" id="KW-0663">Pyridoxal phosphate</keyword>
<dbReference type="GO" id="GO:0005737">
    <property type="term" value="C:cytoplasm"/>
    <property type="evidence" value="ECO:0007669"/>
    <property type="project" value="UniProtKB-SubCell"/>
</dbReference>
<dbReference type="GO" id="GO:0098621">
    <property type="term" value="F:O-phosphoseryl-tRNA(Sec) selenium transferase activity"/>
    <property type="evidence" value="ECO:0007669"/>
    <property type="project" value="UniProtKB-EC"/>
</dbReference>
<evidence type="ECO:0000256" key="14">
    <source>
        <dbReference type="ARBA" id="ARBA00030669"/>
    </source>
</evidence>
<evidence type="ECO:0000256" key="13">
    <source>
        <dbReference type="ARBA" id="ARBA00026053"/>
    </source>
</evidence>
<dbReference type="InterPro" id="IPR015424">
    <property type="entry name" value="PyrdxlP-dep_Trfase"/>
</dbReference>
<keyword evidence="22" id="KW-1185">Reference proteome</keyword>
<dbReference type="PANTHER" id="PTHR12944">
    <property type="entry name" value="SOLUBLE LIVER ANTIGEN/LIVER PANCREAS ANTIGEN"/>
    <property type="match status" value="1"/>
</dbReference>
<keyword evidence="8 18" id="KW-0808">Transferase</keyword>
<comment type="pathway">
    <text evidence="3 18">Aminoacyl-tRNA biosynthesis; selenocysteinyl-tRNA(Sec) biosynthesis; selenocysteinyl-tRNA(Sec) from L-seryl-tRNA(Sec) (archaeal/eukaryal route): step 2/2.</text>
</comment>
<evidence type="ECO:0000256" key="20">
    <source>
        <dbReference type="PIRSR" id="PIRSR017689-50"/>
    </source>
</evidence>
<evidence type="ECO:0000256" key="10">
    <source>
        <dbReference type="ARBA" id="ARBA00022898"/>
    </source>
</evidence>
<comment type="cofactor">
    <cofactor evidence="1 18 20">
        <name>pyridoxal 5'-phosphate</name>
        <dbReference type="ChEBI" id="CHEBI:597326"/>
    </cofactor>
</comment>
<proteinExistence type="inferred from homology"/>
<dbReference type="SUPFAM" id="SSF53383">
    <property type="entry name" value="PLP-dependent transferases"/>
    <property type="match status" value="1"/>
</dbReference>
<name>A0AAG5CXJ8_ANOAO</name>
<reference evidence="21" key="1">
    <citation type="submission" date="2024-04" db="UniProtKB">
        <authorList>
            <consortium name="EnsemblMetazoa"/>
        </authorList>
    </citation>
    <scope>IDENTIFICATION</scope>
    <source>
        <strain evidence="21">EBRO</strain>
    </source>
</reference>
<comment type="subunit">
    <text evidence="13">Homotetramer formed by a catalytic dimer and a non-catalytic dimer serving as a binding platform that orients tRNASec for catalysis. Each tetramer binds the CCA ends of two tRNAs which point to the active sites of the catalytic dimer.</text>
</comment>
<evidence type="ECO:0000256" key="16">
    <source>
        <dbReference type="ARBA" id="ARBA00032693"/>
    </source>
</evidence>
<comment type="similarity">
    <text evidence="4 18">Belongs to the SepSecS family.</text>
</comment>
<organism evidence="21 22">
    <name type="scientific">Anopheles atroparvus</name>
    <name type="common">European mosquito</name>
    <dbReference type="NCBI Taxonomy" id="41427"/>
    <lineage>
        <taxon>Eukaryota</taxon>
        <taxon>Metazoa</taxon>
        <taxon>Ecdysozoa</taxon>
        <taxon>Arthropoda</taxon>
        <taxon>Hexapoda</taxon>
        <taxon>Insecta</taxon>
        <taxon>Pterygota</taxon>
        <taxon>Neoptera</taxon>
        <taxon>Endopterygota</taxon>
        <taxon>Diptera</taxon>
        <taxon>Nematocera</taxon>
        <taxon>Culicoidea</taxon>
        <taxon>Culicidae</taxon>
        <taxon>Anophelinae</taxon>
        <taxon>Anopheles</taxon>
    </lineage>
</organism>
<feature type="binding site" evidence="19">
    <location>
        <position position="76"/>
    </location>
    <ligand>
        <name>pyridoxal 5'-phosphate</name>
        <dbReference type="ChEBI" id="CHEBI:597326"/>
    </ligand>
</feature>
<dbReference type="InterPro" id="IPR019872">
    <property type="entry name" value="Sec-tRNA_Se_transferase"/>
</dbReference>
<evidence type="ECO:0000256" key="6">
    <source>
        <dbReference type="ARBA" id="ARBA00021963"/>
    </source>
</evidence>
<evidence type="ECO:0000313" key="21">
    <source>
        <dbReference type="EnsemblMetazoa" id="ENSAATROPP003254"/>
    </source>
</evidence>
<evidence type="ECO:0000313" key="22">
    <source>
        <dbReference type="Proteomes" id="UP000075880"/>
    </source>
</evidence>
<feature type="binding site" evidence="19">
    <location>
        <position position="410"/>
    </location>
    <ligand>
        <name>tRNA</name>
        <dbReference type="ChEBI" id="CHEBI:17843"/>
    </ligand>
</feature>
<dbReference type="NCBIfam" id="TIGR03531">
    <property type="entry name" value="selenium_SpcS"/>
    <property type="match status" value="1"/>
</dbReference>